<evidence type="ECO:0000256" key="3">
    <source>
        <dbReference type="ARBA" id="ARBA00022840"/>
    </source>
</evidence>
<keyword evidence="3" id="KW-0067">ATP-binding</keyword>
<evidence type="ECO:0000259" key="5">
    <source>
        <dbReference type="Pfam" id="PF03135"/>
    </source>
</evidence>
<proteinExistence type="inferred from homology"/>
<dbReference type="PANTHER" id="PTHR30121">
    <property type="entry name" value="UNCHARACTERIZED PROTEIN YJGR-RELATED"/>
    <property type="match status" value="1"/>
</dbReference>
<dbReference type="InterPro" id="IPR051162">
    <property type="entry name" value="T4SS_component"/>
</dbReference>
<reference evidence="6" key="1">
    <citation type="journal article" date="2015" name="MBio">
        <title>Eco-Evolutionary Dynamics of Episomes among Ecologically Cohesive Bacterial Populations.</title>
        <authorList>
            <person name="Xue H."/>
            <person name="Cordero O.X."/>
            <person name="Camas F.M."/>
            <person name="Trimble W."/>
            <person name="Meyer F."/>
            <person name="Guglielmini J."/>
            <person name="Rocha E.P."/>
            <person name="Polz M.F."/>
        </authorList>
    </citation>
    <scope>NUCLEOTIDE SEQUENCE</scope>
    <source>
        <strain evidence="6">FF_32</strain>
    </source>
</reference>
<feature type="domain" description="CagE TrbE VirB component of type IV transporter system central" evidence="5">
    <location>
        <begin position="175"/>
        <end position="368"/>
    </location>
</feature>
<protein>
    <submittedName>
        <fullName evidence="6">ATPase required for both assembly of type IV secretion complex and secretion of T-DNA complex, VirB4</fullName>
    </submittedName>
</protein>
<evidence type="ECO:0000256" key="1">
    <source>
        <dbReference type="ARBA" id="ARBA00006512"/>
    </source>
</evidence>
<accession>A0A0H4A2X6</accession>
<dbReference type="InterPro" id="IPR027417">
    <property type="entry name" value="P-loop_NTPase"/>
</dbReference>
<sequence length="783" mass="89754">MSRRNQIYKKIKRGKHIAEMLPLLHRLNDRTIVCKNGSLVSVLKLTGRDYTGMSTDQYNELYAARKAVFERNKDYIDVDIISIKRKTKASSKLSHSDHLVLSLVNDAYSKNFDEVFRTSHFLVLTTKKLNTLQKIGTVIDSSFRVNLEDELNSMARDLVNQLDEFNPVYLEKGRLNSFFATLINGRETYVDSLILNDPTFNQCLANQAVYFPKNKDYCHYGLNDNAIYSGFLSVANYPDEPNQKTLESVFNLPVEFIVYQSFQSMSQKTFDDRMEKRRSQISNWGKHGDLLIADLKELSDKVENGELSMVDHFFSVEVLASTTEQLDNDISLVKSKLETNGAIYYRESLNIEALFWSRFPTEQKLNVRHRPITSENAAHYATFNSIGEGFDSCVFGDRPVTLFKTDTGSQFSFTFHDSPQLDGQPLGHTAIIGGTGAGKTTLMSFLISQCATFEGFKAIVFDRLHGLDVFTNLMDGDYLDFGKNVELNPFQIDDTQANRTFLIDWLCTLLNINEQSDNYIEHQMIIERVVSMNFNIEDRKSRCFNSLLDVFGPDGGELRNRLSKWLENGAYGAYFNGHRDSLRFDKSIVTFDATLVLDMPELLPKLADYIFNRIWSLVNDNPVPNLIFLDEAQRFLLDPIFFKRVQEFANEIRKKLGVLCLAFQNASKMENLPNNAGNVIKEAMANYLIYPNPGADKQSYCEFLGLTDMEFEWIKNNNPKNRKVLFKRRESGESVILDVDLSSLKTEHFDLVKAFDSGAKAVSQLHQLKRDNPIDWKIKYLSR</sequence>
<organism evidence="6">
    <name type="scientific">Enterovibrio norvegicus</name>
    <dbReference type="NCBI Taxonomy" id="188144"/>
    <lineage>
        <taxon>Bacteria</taxon>
        <taxon>Pseudomonadati</taxon>
        <taxon>Pseudomonadota</taxon>
        <taxon>Gammaproteobacteria</taxon>
        <taxon>Vibrionales</taxon>
        <taxon>Vibrionaceae</taxon>
        <taxon>Enterovibrio</taxon>
    </lineage>
</organism>
<dbReference type="PANTHER" id="PTHR30121:SF12">
    <property type="entry name" value="TYPE IV SECRETION SYSTEM PROTEIN CAGE"/>
    <property type="match status" value="1"/>
</dbReference>
<dbReference type="GO" id="GO:0005524">
    <property type="term" value="F:ATP binding"/>
    <property type="evidence" value="ECO:0007669"/>
    <property type="project" value="UniProtKB-KW"/>
</dbReference>
<dbReference type="Gene3D" id="3.40.50.300">
    <property type="entry name" value="P-loop containing nucleotide triphosphate hydrolases"/>
    <property type="match status" value="2"/>
</dbReference>
<feature type="domain" description="Helicase HerA central" evidence="4">
    <location>
        <begin position="428"/>
        <end position="463"/>
    </location>
</feature>
<dbReference type="EMBL" id="KP795700">
    <property type="protein sequence ID" value="AKN40574.1"/>
    <property type="molecule type" value="Genomic_DNA"/>
</dbReference>
<dbReference type="Pfam" id="PF03135">
    <property type="entry name" value="CagE_TrbE_VirB"/>
    <property type="match status" value="1"/>
</dbReference>
<keyword evidence="2" id="KW-0547">Nucleotide-binding</keyword>
<dbReference type="Pfam" id="PF01935">
    <property type="entry name" value="DUF87"/>
    <property type="match status" value="1"/>
</dbReference>
<comment type="similarity">
    <text evidence="1">Belongs to the TrbE/VirB4 family.</text>
</comment>
<evidence type="ECO:0000256" key="2">
    <source>
        <dbReference type="ARBA" id="ARBA00022741"/>
    </source>
</evidence>
<evidence type="ECO:0000259" key="4">
    <source>
        <dbReference type="Pfam" id="PF01935"/>
    </source>
</evidence>
<dbReference type="SUPFAM" id="SSF52540">
    <property type="entry name" value="P-loop containing nucleoside triphosphate hydrolases"/>
    <property type="match status" value="1"/>
</dbReference>
<dbReference type="InterPro" id="IPR018145">
    <property type="entry name" value="CagE_TrbE_VirB_cntrl_dom"/>
</dbReference>
<dbReference type="AlphaFoldDB" id="A0A0H4A2X6"/>
<dbReference type="InterPro" id="IPR002789">
    <property type="entry name" value="HerA_central"/>
</dbReference>
<name>A0A0H4A2X6_9GAMM</name>
<evidence type="ECO:0000313" key="6">
    <source>
        <dbReference type="EMBL" id="AKN40574.1"/>
    </source>
</evidence>